<feature type="signal peptide" evidence="2">
    <location>
        <begin position="1"/>
        <end position="27"/>
    </location>
</feature>
<evidence type="ECO:0000313" key="3">
    <source>
        <dbReference type="EMBL" id="KLD62927.1"/>
    </source>
</evidence>
<protein>
    <recommendedName>
        <fullName evidence="5">Lipoprotein</fullName>
    </recommendedName>
</protein>
<sequence length="118" mass="12968">MKNVLTSRRSLLAFGLVAAFASAGAMAQTTTDVPGHPRVNEVNQRLDNQQNRIQNGVADGQMNAKQAAHDEKQDANIAQRESRDEAEHGGHLTKQEQKNLNKSLNKDSTRIHKQRTGG</sequence>
<feature type="region of interest" description="Disordered" evidence="1">
    <location>
        <begin position="26"/>
        <end position="118"/>
    </location>
</feature>
<evidence type="ECO:0008006" key="5">
    <source>
        <dbReference type="Google" id="ProtNLM"/>
    </source>
</evidence>
<organism evidence="3 4">
    <name type="scientific">Dyella japonica DSM 16301</name>
    <dbReference type="NCBI Taxonomy" id="1440762"/>
    <lineage>
        <taxon>Bacteria</taxon>
        <taxon>Pseudomonadati</taxon>
        <taxon>Pseudomonadota</taxon>
        <taxon>Gammaproteobacteria</taxon>
        <taxon>Lysobacterales</taxon>
        <taxon>Rhodanobacteraceae</taxon>
        <taxon>Dyella</taxon>
    </lineage>
</organism>
<comment type="caution">
    <text evidence="3">The sequence shown here is derived from an EMBL/GenBank/DDBJ whole genome shotgun (WGS) entry which is preliminary data.</text>
</comment>
<dbReference type="Proteomes" id="UP000035481">
    <property type="component" value="Unassembled WGS sequence"/>
</dbReference>
<dbReference type="RefSeq" id="WP_046972454.1">
    <property type="nucleotide sequence ID" value="NZ_JPLA01000039.1"/>
</dbReference>
<dbReference type="STRING" id="1440762.Y882_13785"/>
<reference evidence="3 4" key="1">
    <citation type="journal article" date="2015" name="Antonie Van Leeuwenhoek">
        <title>A phylogenomic and molecular marker based taxonomic framework for the order Xanthomonadales: proposal to transfer the families Algiphilaceae and Solimonadaceae to the order Nevskiales ord. nov. and to create a new family within the order Xanthomonadales, the family Rhodanobacteraceae fam. nov., containing the genus Rhodanobacter and its closest relatives.</title>
        <authorList>
            <person name="Naushad S."/>
            <person name="Adeolu M."/>
            <person name="Wong S."/>
            <person name="Sohail M."/>
            <person name="Schellhorn H.E."/>
            <person name="Gupta R.S."/>
        </authorList>
    </citation>
    <scope>NUCLEOTIDE SEQUENCE [LARGE SCALE GENOMIC DNA]</scope>
    <source>
        <strain evidence="3 4">DSM 16301</strain>
    </source>
</reference>
<feature type="compositionally biased region" description="Polar residues" evidence="1">
    <location>
        <begin position="41"/>
        <end position="54"/>
    </location>
</feature>
<feature type="chain" id="PRO_5002576787" description="Lipoprotein" evidence="2">
    <location>
        <begin position="28"/>
        <end position="118"/>
    </location>
</feature>
<gene>
    <name evidence="3" type="ORF">Y882_13785</name>
</gene>
<dbReference type="EMBL" id="JPLA01000039">
    <property type="protein sequence ID" value="KLD62927.1"/>
    <property type="molecule type" value="Genomic_DNA"/>
</dbReference>
<proteinExistence type="predicted"/>
<evidence type="ECO:0000256" key="1">
    <source>
        <dbReference type="SAM" id="MobiDB-lite"/>
    </source>
</evidence>
<evidence type="ECO:0000256" key="2">
    <source>
        <dbReference type="SAM" id="SignalP"/>
    </source>
</evidence>
<dbReference type="PATRIC" id="fig|1440762.4.peg.2395"/>
<feature type="compositionally biased region" description="Basic and acidic residues" evidence="1">
    <location>
        <begin position="67"/>
        <end position="110"/>
    </location>
</feature>
<name>A0A0G9H5D9_9GAMM</name>
<evidence type="ECO:0000313" key="4">
    <source>
        <dbReference type="Proteomes" id="UP000035481"/>
    </source>
</evidence>
<dbReference type="AlphaFoldDB" id="A0A0G9H5D9"/>
<keyword evidence="2" id="KW-0732">Signal</keyword>
<accession>A0A0G9H5D9</accession>